<evidence type="ECO:0000256" key="1">
    <source>
        <dbReference type="ARBA" id="ARBA00008791"/>
    </source>
</evidence>
<accession>A0ABS3T7E5</accession>
<dbReference type="CDD" id="cd00293">
    <property type="entry name" value="USP-like"/>
    <property type="match status" value="2"/>
</dbReference>
<dbReference type="Gene3D" id="3.40.50.620">
    <property type="entry name" value="HUPs"/>
    <property type="match status" value="2"/>
</dbReference>
<sequence length="276" mass="30764">MKKIIIPVDFSKHSEYALETAAALAKVHNAELIVMHMLELSDSIFSTTSSQKNEETHFMLMVAKKNFEEFLDKSYLEELTVTPMIKHHKVLKEVSEVASSVKADLIVIGSRGHSDFDGIFTGSNTEKVVRHSTTPVLVVKSKPKSVEFNHAVLAIDFNENSISPVKSALELLNQLAKKVTLLHINLPNLGFLSTDEIHDQVEEFLKLGKFEDLKSSVDFTADHNVEDGVRNYAKRENADALAIITHGRTGINHFFGGSISEDLVNHSKLPVITFKK</sequence>
<gene>
    <name evidence="3" type="ORF">J4050_13775</name>
</gene>
<dbReference type="InterPro" id="IPR014729">
    <property type="entry name" value="Rossmann-like_a/b/a_fold"/>
</dbReference>
<comment type="caution">
    <text evidence="3">The sequence shown here is derived from an EMBL/GenBank/DDBJ whole genome shotgun (WGS) entry which is preliminary data.</text>
</comment>
<dbReference type="SUPFAM" id="SSF52402">
    <property type="entry name" value="Adenine nucleotide alpha hydrolases-like"/>
    <property type="match status" value="2"/>
</dbReference>
<name>A0ABS3T7E5_9FLAO</name>
<dbReference type="EMBL" id="JAGEVF010000013">
    <property type="protein sequence ID" value="MBO3117821.1"/>
    <property type="molecule type" value="Genomic_DNA"/>
</dbReference>
<dbReference type="InterPro" id="IPR006015">
    <property type="entry name" value="Universal_stress_UspA"/>
</dbReference>
<protein>
    <submittedName>
        <fullName evidence="3">Universal stress protein</fullName>
    </submittedName>
</protein>
<evidence type="ECO:0000313" key="3">
    <source>
        <dbReference type="EMBL" id="MBO3117821.1"/>
    </source>
</evidence>
<dbReference type="InterPro" id="IPR006016">
    <property type="entry name" value="UspA"/>
</dbReference>
<comment type="similarity">
    <text evidence="1">Belongs to the universal stress protein A family.</text>
</comment>
<reference evidence="3 4" key="1">
    <citation type="submission" date="2021-03" db="EMBL/GenBank/DDBJ databases">
        <title>Winogradskyella sp. nov., isolated from costal sediment.</title>
        <authorList>
            <person name="Gao C."/>
        </authorList>
    </citation>
    <scope>NUCLEOTIDE SEQUENCE [LARGE SCALE GENOMIC DNA]</scope>
    <source>
        <strain evidence="3 4">DF17</strain>
    </source>
</reference>
<organism evidence="3 4">
    <name type="scientific">Winogradskyella pelagia</name>
    <dbReference type="NCBI Taxonomy" id="2819984"/>
    <lineage>
        <taxon>Bacteria</taxon>
        <taxon>Pseudomonadati</taxon>
        <taxon>Bacteroidota</taxon>
        <taxon>Flavobacteriia</taxon>
        <taxon>Flavobacteriales</taxon>
        <taxon>Flavobacteriaceae</taxon>
        <taxon>Winogradskyella</taxon>
    </lineage>
</organism>
<feature type="domain" description="UspA" evidence="2">
    <location>
        <begin position="148"/>
        <end position="274"/>
    </location>
</feature>
<dbReference type="RefSeq" id="WP_208155177.1">
    <property type="nucleotide sequence ID" value="NZ_JAGEVF010000013.1"/>
</dbReference>
<keyword evidence="4" id="KW-1185">Reference proteome</keyword>
<dbReference type="Pfam" id="PF00582">
    <property type="entry name" value="Usp"/>
    <property type="match status" value="2"/>
</dbReference>
<evidence type="ECO:0000259" key="2">
    <source>
        <dbReference type="Pfam" id="PF00582"/>
    </source>
</evidence>
<dbReference type="PANTHER" id="PTHR46268:SF6">
    <property type="entry name" value="UNIVERSAL STRESS PROTEIN UP12"/>
    <property type="match status" value="1"/>
</dbReference>
<dbReference type="PANTHER" id="PTHR46268">
    <property type="entry name" value="STRESS RESPONSE PROTEIN NHAX"/>
    <property type="match status" value="1"/>
</dbReference>
<feature type="domain" description="UspA" evidence="2">
    <location>
        <begin position="1"/>
        <end position="140"/>
    </location>
</feature>
<evidence type="ECO:0000313" key="4">
    <source>
        <dbReference type="Proteomes" id="UP000676776"/>
    </source>
</evidence>
<dbReference type="PRINTS" id="PR01438">
    <property type="entry name" value="UNVRSLSTRESS"/>
</dbReference>
<proteinExistence type="inferred from homology"/>
<dbReference type="Proteomes" id="UP000676776">
    <property type="component" value="Unassembled WGS sequence"/>
</dbReference>